<proteinExistence type="predicted"/>
<organism evidence="1">
    <name type="scientific">Arundo donax</name>
    <name type="common">Giant reed</name>
    <name type="synonym">Donax arundinaceus</name>
    <dbReference type="NCBI Taxonomy" id="35708"/>
    <lineage>
        <taxon>Eukaryota</taxon>
        <taxon>Viridiplantae</taxon>
        <taxon>Streptophyta</taxon>
        <taxon>Embryophyta</taxon>
        <taxon>Tracheophyta</taxon>
        <taxon>Spermatophyta</taxon>
        <taxon>Magnoliopsida</taxon>
        <taxon>Liliopsida</taxon>
        <taxon>Poales</taxon>
        <taxon>Poaceae</taxon>
        <taxon>PACMAD clade</taxon>
        <taxon>Arundinoideae</taxon>
        <taxon>Arundineae</taxon>
        <taxon>Arundo</taxon>
    </lineage>
</organism>
<dbReference type="EMBL" id="GBRH01193292">
    <property type="protein sequence ID" value="JAE04604.1"/>
    <property type="molecule type" value="Transcribed_RNA"/>
</dbReference>
<accession>A0A0A9F097</accession>
<sequence>MCPKNVKLPSDAPCSHKNADDEYIPTRKIYATEETIIGIQGISGVSCLLKRSPRAPRTSI</sequence>
<protein>
    <submittedName>
        <fullName evidence="1">Uncharacterized protein</fullName>
    </submittedName>
</protein>
<evidence type="ECO:0000313" key="1">
    <source>
        <dbReference type="EMBL" id="JAE04604.1"/>
    </source>
</evidence>
<name>A0A0A9F097_ARUDO</name>
<dbReference type="AlphaFoldDB" id="A0A0A9F097"/>
<reference evidence="1" key="2">
    <citation type="journal article" date="2015" name="Data Brief">
        <title>Shoot transcriptome of the giant reed, Arundo donax.</title>
        <authorList>
            <person name="Barrero R.A."/>
            <person name="Guerrero F.D."/>
            <person name="Moolhuijzen P."/>
            <person name="Goolsby J.A."/>
            <person name="Tidwell J."/>
            <person name="Bellgard S.E."/>
            <person name="Bellgard M.I."/>
        </authorList>
    </citation>
    <scope>NUCLEOTIDE SEQUENCE</scope>
    <source>
        <tissue evidence="1">Shoot tissue taken approximately 20 cm above the soil surface</tissue>
    </source>
</reference>
<reference evidence="1" key="1">
    <citation type="submission" date="2014-09" db="EMBL/GenBank/DDBJ databases">
        <authorList>
            <person name="Magalhaes I.L.F."/>
            <person name="Oliveira U."/>
            <person name="Santos F.R."/>
            <person name="Vidigal T.H.D.A."/>
            <person name="Brescovit A.D."/>
            <person name="Santos A.J."/>
        </authorList>
    </citation>
    <scope>NUCLEOTIDE SEQUENCE</scope>
    <source>
        <tissue evidence="1">Shoot tissue taken approximately 20 cm above the soil surface</tissue>
    </source>
</reference>